<feature type="domain" description="VOC" evidence="1">
    <location>
        <begin position="6"/>
        <end position="133"/>
    </location>
</feature>
<dbReference type="Pfam" id="PF00903">
    <property type="entry name" value="Glyoxalase"/>
    <property type="match status" value="1"/>
</dbReference>
<gene>
    <name evidence="2" type="ORF">G0P99_19250</name>
</gene>
<dbReference type="CDD" id="cd06587">
    <property type="entry name" value="VOC"/>
    <property type="match status" value="1"/>
</dbReference>
<dbReference type="InterPro" id="IPR004360">
    <property type="entry name" value="Glyas_Fos-R_dOase_dom"/>
</dbReference>
<dbReference type="EMBL" id="JAAGOX010000053">
    <property type="protein sequence ID" value="NDW47088.1"/>
    <property type="molecule type" value="Genomic_DNA"/>
</dbReference>
<dbReference type="PROSITE" id="PS51819">
    <property type="entry name" value="VOC"/>
    <property type="match status" value="1"/>
</dbReference>
<dbReference type="SUPFAM" id="SSF54593">
    <property type="entry name" value="Glyoxalase/Bleomycin resistance protein/Dihydroxybiphenyl dioxygenase"/>
    <property type="match status" value="1"/>
</dbReference>
<accession>A0A6B2NUJ1</accession>
<evidence type="ECO:0000259" key="1">
    <source>
        <dbReference type="PROSITE" id="PS51819"/>
    </source>
</evidence>
<name>A0A6B2NUJ1_9RHOB</name>
<evidence type="ECO:0000313" key="2">
    <source>
        <dbReference type="EMBL" id="NDW47088.1"/>
    </source>
</evidence>
<dbReference type="AlphaFoldDB" id="A0A6B2NUJ1"/>
<protein>
    <submittedName>
        <fullName evidence="2">VOC family protein</fullName>
    </submittedName>
</protein>
<sequence>MTSFPQIDAVYETHLPVRDLDRAVEFYRDTLGLELAYRQEARGMAFFWIGGQQTGMLGLWQAGSAPMRMVLHMAFRLGQEAVLAVPAALKAKGAEPLGFEGEPVREPVVIGWMPALTVYCKDPDGHSIEFLCPLPDAPDPDFGIGTWSRWLQR</sequence>
<reference evidence="2" key="1">
    <citation type="submission" date="2020-02" db="EMBL/GenBank/DDBJ databases">
        <title>Delineation of the pyrene-degrading pathway in Roseobacter clade bacteria by genomic analysis.</title>
        <authorList>
            <person name="Zhou H."/>
            <person name="Wang H."/>
        </authorList>
    </citation>
    <scope>NUCLEOTIDE SEQUENCE</scope>
    <source>
        <strain evidence="2">PrR005</strain>
    </source>
</reference>
<dbReference type="RefSeq" id="WP_164132101.1">
    <property type="nucleotide sequence ID" value="NZ_JAAGOX010000053.1"/>
</dbReference>
<dbReference type="InterPro" id="IPR029068">
    <property type="entry name" value="Glyas_Bleomycin-R_OHBP_Dase"/>
</dbReference>
<dbReference type="InterPro" id="IPR037523">
    <property type="entry name" value="VOC_core"/>
</dbReference>
<comment type="caution">
    <text evidence="2">The sequence shown here is derived from an EMBL/GenBank/DDBJ whole genome shotgun (WGS) entry which is preliminary data.</text>
</comment>
<proteinExistence type="predicted"/>
<organism evidence="2">
    <name type="scientific">Ruegeria sp. PrR005</name>
    <dbReference type="NCBI Taxonomy" id="2706882"/>
    <lineage>
        <taxon>Bacteria</taxon>
        <taxon>Pseudomonadati</taxon>
        <taxon>Pseudomonadota</taxon>
        <taxon>Alphaproteobacteria</taxon>
        <taxon>Rhodobacterales</taxon>
        <taxon>Roseobacteraceae</taxon>
        <taxon>Ruegeria</taxon>
    </lineage>
</organism>
<dbReference type="Gene3D" id="3.10.180.10">
    <property type="entry name" value="2,3-Dihydroxybiphenyl 1,2-Dioxygenase, domain 1"/>
    <property type="match status" value="1"/>
</dbReference>